<evidence type="ECO:0000313" key="2">
    <source>
        <dbReference type="EMBL" id="EJD64544.1"/>
    </source>
</evidence>
<reference evidence="2 3" key="1">
    <citation type="submission" date="2012-01" db="EMBL/GenBank/DDBJ databases">
        <title>The Genome Sequence of Scardovia wiggsiae F0424.</title>
        <authorList>
            <consortium name="The Broad Institute Genome Sequencing Platform"/>
            <person name="Earl A."/>
            <person name="Ward D."/>
            <person name="Feldgarden M."/>
            <person name="Gevers D."/>
            <person name="Izard J."/>
            <person name="Ganesan A."/>
            <person name="Baranova O.V."/>
            <person name="Blanton J.M."/>
            <person name="Tanner A.C."/>
            <person name="Mathney J."/>
            <person name="Dewhirst F.E."/>
            <person name="Young S.K."/>
            <person name="Zeng Q."/>
            <person name="Gargeya S."/>
            <person name="Fitzgerald M."/>
            <person name="Haas B."/>
            <person name="Abouelleil A."/>
            <person name="Alvarado L."/>
            <person name="Arachchi H.M."/>
            <person name="Berlin A."/>
            <person name="Chapman S.B."/>
            <person name="Gearin G."/>
            <person name="Goldberg J."/>
            <person name="Griggs A."/>
            <person name="Gujja S."/>
            <person name="Hansen M."/>
            <person name="Heiman D."/>
            <person name="Howarth C."/>
            <person name="Larimer J."/>
            <person name="Lui A."/>
            <person name="MacDonald P.J.P."/>
            <person name="McCowen C."/>
            <person name="Montmayeur A."/>
            <person name="Murphy C."/>
            <person name="Neiman D."/>
            <person name="Pearson M."/>
            <person name="Priest M."/>
            <person name="Roberts A."/>
            <person name="Saif S."/>
            <person name="Shea T."/>
            <person name="Sisk P."/>
            <person name="Stolte C."/>
            <person name="Sykes S."/>
            <person name="Wortman J."/>
            <person name="Nusbaum C."/>
            <person name="Birren B."/>
        </authorList>
    </citation>
    <scope>NUCLEOTIDE SEQUENCE [LARGE SCALE GENOMIC DNA]</scope>
    <source>
        <strain evidence="2 3">F0424</strain>
    </source>
</reference>
<keyword evidence="1" id="KW-1133">Transmembrane helix</keyword>
<feature type="transmembrane region" description="Helical" evidence="1">
    <location>
        <begin position="223"/>
        <end position="245"/>
    </location>
</feature>
<protein>
    <recommendedName>
        <fullName evidence="4">ABC-2 type transporter domain-containing protein</fullName>
    </recommendedName>
</protein>
<sequence>MRLRRFLRIAGFELRQFAGTGYFVQTVVVATLSASVVQRLGVMAWHSSAYECFLRSGMIGMWTSSISAAGIIGFERMKGTLVYLVSSRQNAAVTLLALVSSVSTFSLLAFPISCIVWLIPGNSGIAPMFLLQHLPQLAAGVILLWAATLSITLFMALISVITPQALIFEGLILVPALFFSGVFAVSSPVYRVLGSGAIFILPTASAARFLYSYGAPRAMFSGGITCAAVTAVWIAAAAFTARYAFRAMRRTGTIEVI</sequence>
<proteinExistence type="predicted"/>
<dbReference type="AlphaFoldDB" id="J0WY94"/>
<keyword evidence="3" id="KW-1185">Reference proteome</keyword>
<evidence type="ECO:0000256" key="1">
    <source>
        <dbReference type="SAM" id="Phobius"/>
    </source>
</evidence>
<comment type="caution">
    <text evidence="2">The sequence shown here is derived from an EMBL/GenBank/DDBJ whole genome shotgun (WGS) entry which is preliminary data.</text>
</comment>
<feature type="transmembrane region" description="Helical" evidence="1">
    <location>
        <begin position="165"/>
        <end position="186"/>
    </location>
</feature>
<evidence type="ECO:0008006" key="4">
    <source>
        <dbReference type="Google" id="ProtNLM"/>
    </source>
</evidence>
<gene>
    <name evidence="2" type="ORF">HMPREF9156_01039</name>
</gene>
<dbReference type="eggNOG" id="ENOG5032V7M">
    <property type="taxonomic scope" value="Bacteria"/>
</dbReference>
<organism evidence="2 3">
    <name type="scientific">Scardovia wiggsiae F0424</name>
    <dbReference type="NCBI Taxonomy" id="857290"/>
    <lineage>
        <taxon>Bacteria</taxon>
        <taxon>Bacillati</taxon>
        <taxon>Actinomycetota</taxon>
        <taxon>Actinomycetes</taxon>
        <taxon>Bifidobacteriales</taxon>
        <taxon>Bifidobacteriaceae</taxon>
        <taxon>Scardovia</taxon>
    </lineage>
</organism>
<dbReference type="Proteomes" id="UP000006415">
    <property type="component" value="Unassembled WGS sequence"/>
</dbReference>
<feature type="transmembrane region" description="Helical" evidence="1">
    <location>
        <begin position="95"/>
        <end position="119"/>
    </location>
</feature>
<evidence type="ECO:0000313" key="3">
    <source>
        <dbReference type="Proteomes" id="UP000006415"/>
    </source>
</evidence>
<keyword evidence="1" id="KW-0812">Transmembrane</keyword>
<feature type="transmembrane region" description="Helical" evidence="1">
    <location>
        <begin position="21"/>
        <end position="41"/>
    </location>
</feature>
<feature type="transmembrane region" description="Helical" evidence="1">
    <location>
        <begin position="192"/>
        <end position="211"/>
    </location>
</feature>
<dbReference type="RefSeq" id="WP_007148102.1">
    <property type="nucleotide sequence ID" value="NZ_AKCI01000001.1"/>
</dbReference>
<name>J0WY94_9BIFI</name>
<feature type="transmembrane region" description="Helical" evidence="1">
    <location>
        <begin position="53"/>
        <end position="74"/>
    </location>
</feature>
<feature type="transmembrane region" description="Helical" evidence="1">
    <location>
        <begin position="139"/>
        <end position="158"/>
    </location>
</feature>
<dbReference type="OrthoDB" id="2166220at2"/>
<accession>J0WY94</accession>
<keyword evidence="1" id="KW-0472">Membrane</keyword>
<dbReference type="HOGENOM" id="CLU_097112_0_0_11"/>
<dbReference type="STRING" id="857290.HMPREF9156_01039"/>
<dbReference type="EMBL" id="AGZS01000006">
    <property type="protein sequence ID" value="EJD64544.1"/>
    <property type="molecule type" value="Genomic_DNA"/>
</dbReference>